<keyword evidence="1" id="KW-0812">Transmembrane</keyword>
<dbReference type="Proteomes" id="UP001597036">
    <property type="component" value="Unassembled WGS sequence"/>
</dbReference>
<dbReference type="EMBL" id="JBHTHQ010000021">
    <property type="protein sequence ID" value="MFD0705095.1"/>
    <property type="molecule type" value="Genomic_DNA"/>
</dbReference>
<feature type="transmembrane region" description="Helical" evidence="1">
    <location>
        <begin position="67"/>
        <end position="93"/>
    </location>
</feature>
<evidence type="ECO:0000313" key="2">
    <source>
        <dbReference type="EMBL" id="MFD0705095.1"/>
    </source>
</evidence>
<evidence type="ECO:0000313" key="3">
    <source>
        <dbReference type="Proteomes" id="UP001597036"/>
    </source>
</evidence>
<dbReference type="RefSeq" id="WP_377938793.1">
    <property type="nucleotide sequence ID" value="NZ_JBHTHQ010000021.1"/>
</dbReference>
<protein>
    <submittedName>
        <fullName evidence="2">Alcohol dehydrogenase</fullName>
    </submittedName>
</protein>
<keyword evidence="3" id="KW-1185">Reference proteome</keyword>
<proteinExistence type="predicted"/>
<feature type="transmembrane region" description="Helical" evidence="1">
    <location>
        <begin position="105"/>
        <end position="125"/>
    </location>
</feature>
<comment type="caution">
    <text evidence="2">The sequence shown here is derived from an EMBL/GenBank/DDBJ whole genome shotgun (WGS) entry which is preliminary data.</text>
</comment>
<organism evidence="2 3">
    <name type="scientific">Alloscardovia venturai</name>
    <dbReference type="NCBI Taxonomy" id="1769421"/>
    <lineage>
        <taxon>Bacteria</taxon>
        <taxon>Bacillati</taxon>
        <taxon>Actinomycetota</taxon>
        <taxon>Actinomycetes</taxon>
        <taxon>Bifidobacteriales</taxon>
        <taxon>Bifidobacteriaceae</taxon>
        <taxon>Alloscardovia</taxon>
    </lineage>
</organism>
<accession>A0ABW2Y4U0</accession>
<reference evidence="3" key="1">
    <citation type="journal article" date="2019" name="Int. J. Syst. Evol. Microbiol.">
        <title>The Global Catalogue of Microorganisms (GCM) 10K type strain sequencing project: providing services to taxonomists for standard genome sequencing and annotation.</title>
        <authorList>
            <consortium name="The Broad Institute Genomics Platform"/>
            <consortium name="The Broad Institute Genome Sequencing Center for Infectious Disease"/>
            <person name="Wu L."/>
            <person name="Ma J."/>
        </authorList>
    </citation>
    <scope>NUCLEOTIDE SEQUENCE [LARGE SCALE GENOMIC DNA]</scope>
    <source>
        <strain evidence="3">CCM 8604</strain>
    </source>
</reference>
<keyword evidence="1" id="KW-1133">Transmembrane helix</keyword>
<evidence type="ECO:0000256" key="1">
    <source>
        <dbReference type="SAM" id="Phobius"/>
    </source>
</evidence>
<keyword evidence="1" id="KW-0472">Membrane</keyword>
<sequence>MKNSRLQRWVVTLVTAVIVAVAGMFTYRLGAAYSIPYGLFLTLFVVGVSCFLAGLRGGLWHEFVHAVISTVIVWMMAFSSTSSSTVIALGGAALTNFWSFHASAIWLYGIIVVQIVVSLFPHTWLKFFQE</sequence>
<gene>
    <name evidence="2" type="ORF">ACFQY8_04975</name>
</gene>
<name>A0ABW2Y4U0_9BIFI</name>
<feature type="transmembrane region" description="Helical" evidence="1">
    <location>
        <begin position="35"/>
        <end position="55"/>
    </location>
</feature>
<feature type="transmembrane region" description="Helical" evidence="1">
    <location>
        <begin position="9"/>
        <end position="29"/>
    </location>
</feature>